<dbReference type="EMBL" id="ML976617">
    <property type="protein sequence ID" value="KAF1844403.1"/>
    <property type="molecule type" value="Genomic_DNA"/>
</dbReference>
<name>A0A9P4L7R7_9PLEO</name>
<dbReference type="GeneID" id="63844154"/>
<protein>
    <submittedName>
        <fullName evidence="1">Uncharacterized protein</fullName>
    </submittedName>
</protein>
<evidence type="ECO:0000313" key="1">
    <source>
        <dbReference type="EMBL" id="KAF1844403.1"/>
    </source>
</evidence>
<accession>A0A9P4L7R7</accession>
<organism evidence="1 2">
    <name type="scientific">Cucurbitaria berberidis CBS 394.84</name>
    <dbReference type="NCBI Taxonomy" id="1168544"/>
    <lineage>
        <taxon>Eukaryota</taxon>
        <taxon>Fungi</taxon>
        <taxon>Dikarya</taxon>
        <taxon>Ascomycota</taxon>
        <taxon>Pezizomycotina</taxon>
        <taxon>Dothideomycetes</taxon>
        <taxon>Pleosporomycetidae</taxon>
        <taxon>Pleosporales</taxon>
        <taxon>Pleosporineae</taxon>
        <taxon>Cucurbitariaceae</taxon>
        <taxon>Cucurbitaria</taxon>
    </lineage>
</organism>
<keyword evidence="2" id="KW-1185">Reference proteome</keyword>
<dbReference type="RefSeq" id="XP_040786966.1">
    <property type="nucleotide sequence ID" value="XM_040926902.1"/>
</dbReference>
<dbReference type="Proteomes" id="UP000800039">
    <property type="component" value="Unassembled WGS sequence"/>
</dbReference>
<sequence length="136" mass="15675">MPSNCPRVSMARYLVWLNIYTLSSALSRLRPPETLFGSFSPLFLNADSTSSFAGRDFRGPRGSAARSLQRCLKEMLMVVDKSFELSIGLLTLTRIKREGLRLSELFLRHTIYLHCSISYVSNRESDRRTRSQWHKD</sequence>
<dbReference type="AlphaFoldDB" id="A0A9P4L7R7"/>
<proteinExistence type="predicted"/>
<evidence type="ECO:0000313" key="2">
    <source>
        <dbReference type="Proteomes" id="UP000800039"/>
    </source>
</evidence>
<gene>
    <name evidence="1" type="ORF">K460DRAFT_163673</name>
</gene>
<reference evidence="1" key="1">
    <citation type="submission" date="2020-01" db="EMBL/GenBank/DDBJ databases">
        <authorList>
            <consortium name="DOE Joint Genome Institute"/>
            <person name="Haridas S."/>
            <person name="Albert R."/>
            <person name="Binder M."/>
            <person name="Bloem J."/>
            <person name="Labutti K."/>
            <person name="Salamov A."/>
            <person name="Andreopoulos B."/>
            <person name="Baker S.E."/>
            <person name="Barry K."/>
            <person name="Bills G."/>
            <person name="Bluhm B.H."/>
            <person name="Cannon C."/>
            <person name="Castanera R."/>
            <person name="Culley D.E."/>
            <person name="Daum C."/>
            <person name="Ezra D."/>
            <person name="Gonzalez J.B."/>
            <person name="Henrissat B."/>
            <person name="Kuo A."/>
            <person name="Liang C."/>
            <person name="Lipzen A."/>
            <person name="Lutzoni F."/>
            <person name="Magnuson J."/>
            <person name="Mondo S."/>
            <person name="Nolan M."/>
            <person name="Ohm R."/>
            <person name="Pangilinan J."/>
            <person name="Park H.-J."/>
            <person name="Ramirez L."/>
            <person name="Alfaro M."/>
            <person name="Sun H."/>
            <person name="Tritt A."/>
            <person name="Yoshinaga Y."/>
            <person name="Zwiers L.-H."/>
            <person name="Turgeon B.G."/>
            <person name="Goodwin S.B."/>
            <person name="Spatafora J.W."/>
            <person name="Crous P.W."/>
            <person name="Grigoriev I.V."/>
        </authorList>
    </citation>
    <scope>NUCLEOTIDE SEQUENCE</scope>
    <source>
        <strain evidence="1">CBS 394.84</strain>
    </source>
</reference>
<comment type="caution">
    <text evidence="1">The sequence shown here is derived from an EMBL/GenBank/DDBJ whole genome shotgun (WGS) entry which is preliminary data.</text>
</comment>